<dbReference type="InterPro" id="IPR005979">
    <property type="entry name" value="Prochl_reduct"/>
</dbReference>
<dbReference type="SMART" id="SM00822">
    <property type="entry name" value="PKS_KR"/>
    <property type="match status" value="1"/>
</dbReference>
<evidence type="ECO:0000313" key="11">
    <source>
        <dbReference type="EMBL" id="RVW36493.1"/>
    </source>
</evidence>
<dbReference type="InterPro" id="IPR001584">
    <property type="entry name" value="Integrase_cat-core"/>
</dbReference>
<dbReference type="InterPro" id="IPR057326">
    <property type="entry name" value="KR_dom"/>
</dbReference>
<comment type="pathway">
    <text evidence="1 8">Porphyrin-containing compound metabolism; chlorophyll biosynthesis.</text>
</comment>
<name>A0A438DM21_VITVI</name>
<evidence type="ECO:0000256" key="5">
    <source>
        <dbReference type="ARBA" id="ARBA00023002"/>
    </source>
</evidence>
<evidence type="ECO:0000256" key="7">
    <source>
        <dbReference type="PROSITE-ProRule" id="PRU00221"/>
    </source>
</evidence>
<evidence type="ECO:0000256" key="1">
    <source>
        <dbReference type="ARBA" id="ARBA00005173"/>
    </source>
</evidence>
<dbReference type="GO" id="GO:0009507">
    <property type="term" value="C:chloroplast"/>
    <property type="evidence" value="ECO:0007669"/>
    <property type="project" value="UniProtKB-SubCell"/>
</dbReference>
<comment type="subcellular location">
    <subcellularLocation>
        <location evidence="8">Plastid</location>
        <location evidence="8">Chloroplast</location>
    </subcellularLocation>
</comment>
<dbReference type="InterPro" id="IPR036322">
    <property type="entry name" value="WD40_repeat_dom_sf"/>
</dbReference>
<sequence>MMFISDDSNLKGHIDIFRGLKKVTCIQFNPVDDRYFISGSLDAKVRIWSIPDRQVVDWNDLHEMVTAACYTPDGQGALVGSYKGSCRLYNTSENKLQPKGQINLQNKKKKPHHKKITGFQFAPGSSSEVLITSADSRIRVIDGVDLIHKFKGFATQTGKYPPLSQKMENMWSVQVRILMCTCGNMIPDQAEAKALLHLDEVSTANHPPTPVEYINGDEGSPSVSVCTSSPLNGTISSATNGYFFDRISATWPEEKLLLATKNTSPHASVDFANGSAWGMVIVTAGLRGEIRTFQNFGLPAGAGLLYVSPRSDPKPLSGPDVMKSKPGSALQSAQPNPLERAHSPSFSFCMTQPITGCGVPRQPNQNIPIQPRGLFILASYQINIKDSCKYPGKSKPQAPIGGLQLRWQIQSADNFILSNCVTATISLYTLVDMAMQAAALVPSAFSIPKEGKGSASFKESGLFGVSLSDHVKADFSSSALRNKGNFVEGNWTYGINWRWNRNREKPSVGAIRAQTAATTPAITRATPEGKKTLRKGTVVITGASSGLGLATTKALAETGKWHIIMACRDFLKAERAASVRQFVDNFKRSERPLDVLVCNAAVYLPTAKEPTFTADGFELSVGTNHLGHFLLARLLLDDLKQSDYPSKRLIIVGSITGQPWDLRGMAGGLNGLNSSAMIDGGAFDGAKAYKDSKVCNMLTMQEFHRRYHEDTGITFASLYPGCIATTGLFREHIPLFRLLFPPFQKFITKGYVSEEESGKRLAQVVSEPSLTKSGVYWSWNKNSASFENQLSQEASDADKARKEDITDNDLGPFANVEFSPTAINHPKTSPNIDKSTFKCTHFNKTGPTSLDIPQFQSNDSWYDQENNKEPRDPKKTSTAIVVEIKTEANVAEKASALVAATDHGGFTLRHSSQKIVFTANGNTTPVIGEGSLTLTDTLNLDSVLVVPSLDYNLLMTWLYLMKTKDEVNLLFQKFHKMIETQYNAKVRVLRSDNGGEYQSSDFQKYLEGHDIIHQTTCSNTPQQNGVAERKNRHLLEVVRASLIAAKTPISYWGEAITSAAYLINRVPSSSINFQTPLQALTNVVVAPTVPNLPHRAFGCVAFVHLHKHQRTKLTSHALQCVFVGYALHKKGYRCYHPPTRQMEYHKEIQTLDYDYHISEEDEFGQSELVNQEVGELDMSSQQFGSEAVFTEIPNQSSSVEGVLNLEPDPFMKRLPHRHNRGIPKPTYEPELSTKEALADPRWKAAMNEEMKSLQKNETWELVACPPRKKPVGCRWIYTMKYKANGSIERFKARLVAKGYTQTYGIDYTETFAPVTKINTIRVLLSLAANLDCPLQQFDVKNVFLHGELSEEVYMDLPPGCMVSEKQCQKVCKLKKSLYGLKQSPRAWFGRFTKSMRAFGYRQSNSDHTLFLKKQHGKITTLIVYVDDMVVTGNDPQERKALQNYLSREFEMKDLGFLKYFLGIEVSRSSEGIFLSQRKYALDLLQETGMSGCQPVNTPIEEGLKLCNEPNQVSTDKGRYQRLVGKLMYLAHTRPDLAYALSVVSQYMHNPGEQHMNAVMRILRYLKNAPGKGILFAKNVDHQSIEVYIDADWAGAVDDRRYTSGYFTFVGGNLVTWKSKKQNVVARSSVEAEFRGYLSRQPIRLFCDNKAACDIAHNPVQHDRTKHVEVDRFFIKEKLDDKIVELSKIRSEDQLADILTKAVSSQVFSTFLDKLGMCDIYAPT</sequence>
<feature type="region of interest" description="Disordered" evidence="9">
    <location>
        <begin position="848"/>
        <end position="875"/>
    </location>
</feature>
<dbReference type="InterPro" id="IPR001680">
    <property type="entry name" value="WD40_rpt"/>
</dbReference>
<keyword evidence="4 8" id="KW-0521">NADP</keyword>
<organism evidence="11 12">
    <name type="scientific">Vitis vinifera</name>
    <name type="common">Grape</name>
    <dbReference type="NCBI Taxonomy" id="29760"/>
    <lineage>
        <taxon>Eukaryota</taxon>
        <taxon>Viridiplantae</taxon>
        <taxon>Streptophyta</taxon>
        <taxon>Embryophyta</taxon>
        <taxon>Tracheophyta</taxon>
        <taxon>Spermatophyta</taxon>
        <taxon>Magnoliopsida</taxon>
        <taxon>eudicotyledons</taxon>
        <taxon>Gunneridae</taxon>
        <taxon>Pentapetalae</taxon>
        <taxon>rosids</taxon>
        <taxon>Vitales</taxon>
        <taxon>Vitaceae</taxon>
        <taxon>Viteae</taxon>
        <taxon>Vitis</taxon>
    </lineage>
</organism>
<comment type="similarity">
    <text evidence="2 8">Belongs to the short-chain dehydrogenases/reductases (SDR) family. POR subfamily.</text>
</comment>
<dbReference type="GO" id="GO:0016630">
    <property type="term" value="F:protochlorophyllide reductase activity"/>
    <property type="evidence" value="ECO:0007669"/>
    <property type="project" value="UniProtKB-EC"/>
</dbReference>
<feature type="compositionally biased region" description="Polar residues" evidence="9">
    <location>
        <begin position="854"/>
        <end position="864"/>
    </location>
</feature>
<dbReference type="Pfam" id="PF07727">
    <property type="entry name" value="RVT_2"/>
    <property type="match status" value="1"/>
</dbReference>
<dbReference type="GO" id="GO:0015995">
    <property type="term" value="P:chlorophyll biosynthetic process"/>
    <property type="evidence" value="ECO:0007669"/>
    <property type="project" value="UniProtKB-UniPathway"/>
</dbReference>
<dbReference type="InterPro" id="IPR015943">
    <property type="entry name" value="WD40/YVTN_repeat-like_dom_sf"/>
</dbReference>
<comment type="function">
    <text evidence="8">Phototransformation of protochlorophyllide (Pchlide) to chlorophyllide (Chlide).</text>
</comment>
<dbReference type="Gene3D" id="2.130.10.10">
    <property type="entry name" value="YVTN repeat-like/Quinoprotein amine dehydrogenase"/>
    <property type="match status" value="1"/>
</dbReference>
<dbReference type="GO" id="GO:0015074">
    <property type="term" value="P:DNA integration"/>
    <property type="evidence" value="ECO:0007669"/>
    <property type="project" value="InterPro"/>
</dbReference>
<dbReference type="SUPFAM" id="SSF50978">
    <property type="entry name" value="WD40 repeat-like"/>
    <property type="match status" value="1"/>
</dbReference>
<dbReference type="SMART" id="SM00320">
    <property type="entry name" value="WD40"/>
    <property type="match status" value="3"/>
</dbReference>
<gene>
    <name evidence="11" type="primary">PORA_3</name>
    <name evidence="11" type="ORF">CK203_074739</name>
</gene>
<keyword evidence="3 8" id="KW-0602">Photosynthesis</keyword>
<dbReference type="GO" id="GO:0015979">
    <property type="term" value="P:photosynthesis"/>
    <property type="evidence" value="ECO:0007669"/>
    <property type="project" value="UniProtKB-KW"/>
</dbReference>
<keyword evidence="7" id="KW-0853">WD repeat</keyword>
<dbReference type="InterPro" id="IPR057670">
    <property type="entry name" value="SH3_retrovirus"/>
</dbReference>
<evidence type="ECO:0000256" key="4">
    <source>
        <dbReference type="ARBA" id="ARBA00022857"/>
    </source>
</evidence>
<feature type="repeat" description="WD" evidence="7">
    <location>
        <begin position="23"/>
        <end position="50"/>
    </location>
</feature>
<feature type="compositionally biased region" description="Basic and acidic residues" evidence="9">
    <location>
        <begin position="865"/>
        <end position="875"/>
    </location>
</feature>
<feature type="region of interest" description="Disordered" evidence="9">
    <location>
        <begin position="315"/>
        <end position="340"/>
    </location>
</feature>
<dbReference type="PRINTS" id="PR00081">
    <property type="entry name" value="GDHRDH"/>
</dbReference>
<dbReference type="UniPathway" id="UPA00668"/>
<dbReference type="InterPro" id="IPR036291">
    <property type="entry name" value="NAD(P)-bd_dom_sf"/>
</dbReference>
<proteinExistence type="inferred from homology"/>
<keyword evidence="6 8" id="KW-0149">Chlorophyll biosynthesis</keyword>
<comment type="catalytic activity">
    <reaction evidence="8">
        <text>chlorophyllide a + NADP(+) = protochlorophyllide a + NADPH + H(+)</text>
        <dbReference type="Rhea" id="RHEA:11132"/>
        <dbReference type="ChEBI" id="CHEBI:15378"/>
        <dbReference type="ChEBI" id="CHEBI:57783"/>
        <dbReference type="ChEBI" id="CHEBI:58349"/>
        <dbReference type="ChEBI" id="CHEBI:83348"/>
        <dbReference type="ChEBI" id="CHEBI:83350"/>
        <dbReference type="EC" id="1.3.1.33"/>
    </reaction>
</comment>
<keyword evidence="8" id="KW-0934">Plastid</keyword>
<evidence type="ECO:0000256" key="6">
    <source>
        <dbReference type="ARBA" id="ARBA00023171"/>
    </source>
</evidence>
<dbReference type="PANTHER" id="PTHR44419:SF19">
    <property type="entry name" value="PROTOCHLOROPHYLLIDE REDUCTASE A, CHLOROPLASTIC"/>
    <property type="match status" value="1"/>
</dbReference>
<dbReference type="Pfam" id="PF00106">
    <property type="entry name" value="adh_short"/>
    <property type="match status" value="1"/>
</dbReference>
<evidence type="ECO:0000256" key="9">
    <source>
        <dbReference type="SAM" id="MobiDB-lite"/>
    </source>
</evidence>
<dbReference type="Gene3D" id="3.40.50.720">
    <property type="entry name" value="NAD(P)-binding Rossmann-like Domain"/>
    <property type="match status" value="1"/>
</dbReference>
<keyword evidence="8" id="KW-0809">Transit peptide</keyword>
<evidence type="ECO:0000256" key="3">
    <source>
        <dbReference type="ARBA" id="ARBA00022531"/>
    </source>
</evidence>
<dbReference type="EMBL" id="QGNW01001571">
    <property type="protein sequence ID" value="RVW36493.1"/>
    <property type="molecule type" value="Genomic_DNA"/>
</dbReference>
<dbReference type="PROSITE" id="PS50994">
    <property type="entry name" value="INTEGRASE"/>
    <property type="match status" value="1"/>
</dbReference>
<feature type="region of interest" description="Disordered" evidence="9">
    <location>
        <begin position="789"/>
        <end position="808"/>
    </location>
</feature>
<dbReference type="InterPro" id="IPR036397">
    <property type="entry name" value="RNaseH_sf"/>
</dbReference>
<evidence type="ECO:0000259" key="10">
    <source>
        <dbReference type="PROSITE" id="PS50994"/>
    </source>
</evidence>
<dbReference type="SUPFAM" id="SSF53098">
    <property type="entry name" value="Ribonuclease H-like"/>
    <property type="match status" value="1"/>
</dbReference>
<dbReference type="EC" id="1.3.1.33" evidence="8"/>
<dbReference type="NCBIfam" id="TIGR01289">
    <property type="entry name" value="LPOR"/>
    <property type="match status" value="1"/>
</dbReference>
<reference evidence="11 12" key="1">
    <citation type="journal article" date="2018" name="PLoS Genet.">
        <title>Population sequencing reveals clonal diversity and ancestral inbreeding in the grapevine cultivar Chardonnay.</title>
        <authorList>
            <person name="Roach M.J."/>
            <person name="Johnson D.L."/>
            <person name="Bohlmann J."/>
            <person name="van Vuuren H.J."/>
            <person name="Jones S.J."/>
            <person name="Pretorius I.S."/>
            <person name="Schmidt S.A."/>
            <person name="Borneman A.R."/>
        </authorList>
    </citation>
    <scope>NUCLEOTIDE SEQUENCE [LARGE SCALE GENOMIC DNA]</scope>
    <source>
        <strain evidence="12">cv. Chardonnay</strain>
        <tissue evidence="11">Leaf</tissue>
    </source>
</reference>
<dbReference type="Proteomes" id="UP000288805">
    <property type="component" value="Unassembled WGS sequence"/>
</dbReference>
<evidence type="ECO:0000256" key="8">
    <source>
        <dbReference type="RuleBase" id="RU365001"/>
    </source>
</evidence>
<protein>
    <recommendedName>
        <fullName evidence="8">NADPH-protochlorophyllide oxidoreductase</fullName>
        <ecNumber evidence="8">1.3.1.33</ecNumber>
    </recommendedName>
</protein>
<dbReference type="CDD" id="cd09272">
    <property type="entry name" value="RNase_HI_RT_Ty1"/>
    <property type="match status" value="1"/>
</dbReference>
<feature type="compositionally biased region" description="Basic and acidic residues" evidence="9">
    <location>
        <begin position="796"/>
        <end position="805"/>
    </location>
</feature>
<dbReference type="SUPFAM" id="SSF51735">
    <property type="entry name" value="NAD(P)-binding Rossmann-fold domains"/>
    <property type="match status" value="1"/>
</dbReference>
<dbReference type="SUPFAM" id="SSF56672">
    <property type="entry name" value="DNA/RNA polymerases"/>
    <property type="match status" value="1"/>
</dbReference>
<keyword evidence="5 8" id="KW-0560">Oxidoreductase</keyword>
<dbReference type="InterPro" id="IPR012337">
    <property type="entry name" value="RNaseH-like_sf"/>
</dbReference>
<evidence type="ECO:0000313" key="12">
    <source>
        <dbReference type="Proteomes" id="UP000288805"/>
    </source>
</evidence>
<comment type="caution">
    <text evidence="11">The sequence shown here is derived from an EMBL/GenBank/DDBJ whole genome shotgun (WGS) entry which is preliminary data.</text>
</comment>
<dbReference type="Pfam" id="PF00400">
    <property type="entry name" value="WD40"/>
    <property type="match status" value="1"/>
</dbReference>
<feature type="domain" description="Integrase catalytic" evidence="10">
    <location>
        <begin position="921"/>
        <end position="1084"/>
    </location>
</feature>
<dbReference type="Gene3D" id="3.30.420.10">
    <property type="entry name" value="Ribonuclease H-like superfamily/Ribonuclease H"/>
    <property type="match status" value="1"/>
</dbReference>
<evidence type="ECO:0000256" key="2">
    <source>
        <dbReference type="ARBA" id="ARBA00005821"/>
    </source>
</evidence>
<dbReference type="InterPro" id="IPR013103">
    <property type="entry name" value="RVT_2"/>
</dbReference>
<dbReference type="PANTHER" id="PTHR44419">
    <property type="entry name" value="PROTOCHLOROPHYLLIDE REDUCTASE C, CHLOROPLASTIC"/>
    <property type="match status" value="1"/>
</dbReference>
<keyword evidence="8" id="KW-0150">Chloroplast</keyword>
<dbReference type="Pfam" id="PF25597">
    <property type="entry name" value="SH3_retrovirus"/>
    <property type="match status" value="1"/>
</dbReference>
<dbReference type="InterPro" id="IPR043502">
    <property type="entry name" value="DNA/RNA_pol_sf"/>
</dbReference>
<dbReference type="InterPro" id="IPR002347">
    <property type="entry name" value="SDR_fam"/>
</dbReference>
<dbReference type="CDD" id="cd09810">
    <property type="entry name" value="LPOR_like_SDR_c_like"/>
    <property type="match status" value="1"/>
</dbReference>
<dbReference type="PROSITE" id="PS50082">
    <property type="entry name" value="WD_REPEATS_2"/>
    <property type="match status" value="1"/>
</dbReference>
<accession>A0A438DM21</accession>
<dbReference type="GO" id="GO:0003676">
    <property type="term" value="F:nucleic acid binding"/>
    <property type="evidence" value="ECO:0007669"/>
    <property type="project" value="InterPro"/>
</dbReference>